<dbReference type="PANTHER" id="PTHR33744:SF15">
    <property type="entry name" value="CARBOHYDRATE DIACID REGULATOR"/>
    <property type="match status" value="1"/>
</dbReference>
<protein>
    <recommendedName>
        <fullName evidence="1">Putative sugar diacid recognition domain-containing protein</fullName>
    </recommendedName>
</protein>
<proteinExistence type="predicted"/>
<dbReference type="KEGG" id="anr:Ana3638_01380"/>
<dbReference type="Proteomes" id="UP000464314">
    <property type="component" value="Chromosome"/>
</dbReference>
<feature type="domain" description="Putative sugar diacid recognition" evidence="1">
    <location>
        <begin position="2"/>
        <end position="132"/>
    </location>
</feature>
<evidence type="ECO:0000259" key="1">
    <source>
        <dbReference type="Pfam" id="PF05651"/>
    </source>
</evidence>
<dbReference type="InterPro" id="IPR042070">
    <property type="entry name" value="PucR_C-HTH_sf"/>
</dbReference>
<sequence>MLDSVFAQRFIEKIKKYTDYNINIMDEKGIIIASRTESRIGTFHEIAYRIVHGEEDEIIVDKNNQFVGVKAGINVAFFYKNKKMGVIGITGEPSEIRPISLIIRMSMETMLEYEIYKEERFQRRNIKEQFLNRILYGENVTEEELGEYADRLNLKGELIRIPILIRFKEKSDLAERILSGIREKHLTSPQDIISVTRNNCIIIFKHFDGKLLDLMQTYKIFVGESISQILQYLKTINIDYTLYTGSFQNNFTQYRISYLHCKWLFENIKTDNNSYFFYDYLEEYLKSLLPLTELNGIFEIFKIQFDDKFIDNYIEVISALAPTDYNLAEGSKHIHIHKNTMSYRLDKLRIALGMNPLFSHQERIFFTNFNDYLVKTKK</sequence>
<dbReference type="EMBL" id="CP048000">
    <property type="protein sequence ID" value="QHQ59614.1"/>
    <property type="molecule type" value="Genomic_DNA"/>
</dbReference>
<dbReference type="InterPro" id="IPR051448">
    <property type="entry name" value="CdaR-like_regulators"/>
</dbReference>
<dbReference type="RefSeq" id="WP_161836356.1">
    <property type="nucleotide sequence ID" value="NZ_CP048000.1"/>
</dbReference>
<keyword evidence="3" id="KW-1185">Reference proteome</keyword>
<accession>A0A6P1TEL9</accession>
<evidence type="ECO:0000313" key="3">
    <source>
        <dbReference type="Proteomes" id="UP000464314"/>
    </source>
</evidence>
<dbReference type="PANTHER" id="PTHR33744">
    <property type="entry name" value="CARBOHYDRATE DIACID REGULATOR"/>
    <property type="match status" value="1"/>
</dbReference>
<name>A0A6P1TEL9_9FIRM</name>
<dbReference type="InterPro" id="IPR008599">
    <property type="entry name" value="Diacid_rec"/>
</dbReference>
<dbReference type="Gene3D" id="1.10.10.2840">
    <property type="entry name" value="PucR C-terminal helix-turn-helix domain"/>
    <property type="match status" value="1"/>
</dbReference>
<organism evidence="2 3">
    <name type="scientific">Anaerocolumna sedimenticola</name>
    <dbReference type="NCBI Taxonomy" id="2696063"/>
    <lineage>
        <taxon>Bacteria</taxon>
        <taxon>Bacillati</taxon>
        <taxon>Bacillota</taxon>
        <taxon>Clostridia</taxon>
        <taxon>Lachnospirales</taxon>
        <taxon>Lachnospiraceae</taxon>
        <taxon>Anaerocolumna</taxon>
    </lineage>
</organism>
<dbReference type="Pfam" id="PF05651">
    <property type="entry name" value="Diacid_rec"/>
    <property type="match status" value="1"/>
</dbReference>
<dbReference type="AlphaFoldDB" id="A0A6P1TEL9"/>
<evidence type="ECO:0000313" key="2">
    <source>
        <dbReference type="EMBL" id="QHQ59614.1"/>
    </source>
</evidence>
<reference evidence="2 3" key="1">
    <citation type="submission" date="2020-01" db="EMBL/GenBank/DDBJ databases">
        <title>Genome analysis of Anaerocolumna sp. CBA3638.</title>
        <authorList>
            <person name="Kim J."/>
            <person name="Roh S.W."/>
        </authorList>
    </citation>
    <scope>NUCLEOTIDE SEQUENCE [LARGE SCALE GENOMIC DNA]</scope>
    <source>
        <strain evidence="2 3">CBA3638</strain>
    </source>
</reference>
<gene>
    <name evidence="2" type="ORF">Ana3638_01380</name>
</gene>